<dbReference type="SMART" id="SM00409">
    <property type="entry name" value="IG"/>
    <property type="match status" value="1"/>
</dbReference>
<dbReference type="InterPro" id="IPR013783">
    <property type="entry name" value="Ig-like_fold"/>
</dbReference>
<dbReference type="Gene3D" id="2.60.40.10">
    <property type="entry name" value="Immunoglobulins"/>
    <property type="match status" value="1"/>
</dbReference>
<protein>
    <recommendedName>
        <fullName evidence="1">Ig-like domain-containing protein</fullName>
    </recommendedName>
</protein>
<dbReference type="InterPro" id="IPR036179">
    <property type="entry name" value="Ig-like_dom_sf"/>
</dbReference>
<dbReference type="EMBL" id="BGPR01055203">
    <property type="protein sequence ID" value="GBO31820.1"/>
    <property type="molecule type" value="Genomic_DNA"/>
</dbReference>
<dbReference type="SUPFAM" id="SSF48726">
    <property type="entry name" value="Immunoglobulin"/>
    <property type="match status" value="1"/>
</dbReference>
<gene>
    <name evidence="3" type="ORF">AVEN_149192_1</name>
    <name evidence="2" type="ORF">AVEN_76057_1</name>
</gene>
<dbReference type="OrthoDB" id="6436261at2759"/>
<feature type="domain" description="Ig-like" evidence="1">
    <location>
        <begin position="2"/>
        <end position="87"/>
    </location>
</feature>
<dbReference type="AlphaFoldDB" id="A0A4Y2W364"/>
<dbReference type="InterPro" id="IPR003599">
    <property type="entry name" value="Ig_sub"/>
</dbReference>
<dbReference type="PROSITE" id="PS50835">
    <property type="entry name" value="IG_LIKE"/>
    <property type="match status" value="1"/>
</dbReference>
<dbReference type="EMBL" id="BGPR01055185">
    <property type="protein sequence ID" value="GBO31809.1"/>
    <property type="molecule type" value="Genomic_DNA"/>
</dbReference>
<evidence type="ECO:0000313" key="3">
    <source>
        <dbReference type="EMBL" id="GBO31820.1"/>
    </source>
</evidence>
<keyword evidence="4" id="KW-1185">Reference proteome</keyword>
<accession>A0A4Y2W364</accession>
<evidence type="ECO:0000259" key="1">
    <source>
        <dbReference type="PROSITE" id="PS50835"/>
    </source>
</evidence>
<dbReference type="Proteomes" id="UP000499080">
    <property type="component" value="Unassembled WGS sequence"/>
</dbReference>
<proteinExistence type="predicted"/>
<evidence type="ECO:0000313" key="4">
    <source>
        <dbReference type="Proteomes" id="UP000499080"/>
    </source>
</evidence>
<dbReference type="InterPro" id="IPR007110">
    <property type="entry name" value="Ig-like_dom"/>
</dbReference>
<name>A0A4Y2W364_ARAVE</name>
<comment type="caution">
    <text evidence="2">The sequence shown here is derived from an EMBL/GenBank/DDBJ whole genome shotgun (WGS) entry which is preliminary data.</text>
</comment>
<sequence length="164" mass="18213">MPVVGKGGNYAVLRGSSLRLNCIPRESEPQELGEAGNAYVWTDKAGRELIDARFIKLNSGDMEIVNAHVGDSGIYKCTVQSSAKEASPPPKKVHEHKLIVYELSGHKFVTTIFIDMSKYSKEVMLSMLRDLLSVRVCAQDFCSPGRVKVVKCELSETVRTFTKF</sequence>
<evidence type="ECO:0000313" key="2">
    <source>
        <dbReference type="EMBL" id="GBO31809.1"/>
    </source>
</evidence>
<reference evidence="2 4" key="1">
    <citation type="journal article" date="2019" name="Sci. Rep.">
        <title>Orb-weaving spider Araneus ventricosus genome elucidates the spidroin gene catalogue.</title>
        <authorList>
            <person name="Kono N."/>
            <person name="Nakamura H."/>
            <person name="Ohtoshi R."/>
            <person name="Moran D.A.P."/>
            <person name="Shinohara A."/>
            <person name="Yoshida Y."/>
            <person name="Fujiwara M."/>
            <person name="Mori M."/>
            <person name="Tomita M."/>
            <person name="Arakawa K."/>
        </authorList>
    </citation>
    <scope>NUCLEOTIDE SEQUENCE [LARGE SCALE GENOMIC DNA]</scope>
</reference>
<organism evidence="2 4">
    <name type="scientific">Araneus ventricosus</name>
    <name type="common">Orbweaver spider</name>
    <name type="synonym">Epeira ventricosa</name>
    <dbReference type="NCBI Taxonomy" id="182803"/>
    <lineage>
        <taxon>Eukaryota</taxon>
        <taxon>Metazoa</taxon>
        <taxon>Ecdysozoa</taxon>
        <taxon>Arthropoda</taxon>
        <taxon>Chelicerata</taxon>
        <taxon>Arachnida</taxon>
        <taxon>Araneae</taxon>
        <taxon>Araneomorphae</taxon>
        <taxon>Entelegynae</taxon>
        <taxon>Araneoidea</taxon>
        <taxon>Araneidae</taxon>
        <taxon>Araneus</taxon>
    </lineage>
</organism>